<evidence type="ECO:0000313" key="6">
    <source>
        <dbReference type="EnsemblPlants" id="Kaladp1222s0062.1.v1.1"/>
    </source>
</evidence>
<evidence type="ECO:0000256" key="4">
    <source>
        <dbReference type="ARBA" id="ARBA00023180"/>
    </source>
</evidence>
<evidence type="ECO:0000256" key="3">
    <source>
        <dbReference type="ARBA" id="ARBA00022801"/>
    </source>
</evidence>
<dbReference type="GO" id="GO:0016788">
    <property type="term" value="F:hydrolase activity, acting on ester bonds"/>
    <property type="evidence" value="ECO:0007669"/>
    <property type="project" value="InterPro"/>
</dbReference>
<dbReference type="SUPFAM" id="SSF52266">
    <property type="entry name" value="SGNH hydrolase"/>
    <property type="match status" value="1"/>
</dbReference>
<dbReference type="EnsemblPlants" id="Kaladp1222s0062.1.v1.1">
    <property type="protein sequence ID" value="Kaladp1222s0062.1.v1.1"/>
    <property type="gene ID" value="Kaladp1222s0062.v1.1"/>
</dbReference>
<keyword evidence="7" id="KW-1185">Reference proteome</keyword>
<evidence type="ECO:0000256" key="5">
    <source>
        <dbReference type="SAM" id="SignalP"/>
    </source>
</evidence>
<dbReference type="OMA" id="THACYRT"/>
<feature type="chain" id="PRO_5029722726" evidence="5">
    <location>
        <begin position="21"/>
        <end position="395"/>
    </location>
</feature>
<evidence type="ECO:0000256" key="2">
    <source>
        <dbReference type="ARBA" id="ARBA00022729"/>
    </source>
</evidence>
<dbReference type="PANTHER" id="PTHR22835">
    <property type="entry name" value="ZINC FINGER FYVE DOMAIN CONTAINING PROTEIN"/>
    <property type="match status" value="1"/>
</dbReference>
<dbReference type="Proteomes" id="UP000594263">
    <property type="component" value="Unplaced"/>
</dbReference>
<evidence type="ECO:0000256" key="1">
    <source>
        <dbReference type="ARBA" id="ARBA00008668"/>
    </source>
</evidence>
<keyword evidence="3" id="KW-0378">Hydrolase</keyword>
<accession>A0A7N0VKE6</accession>
<protein>
    <submittedName>
        <fullName evidence="6">Uncharacterized protein</fullName>
    </submittedName>
</protein>
<dbReference type="CDD" id="cd01837">
    <property type="entry name" value="SGNH_plant_lipase_like"/>
    <property type="match status" value="1"/>
</dbReference>
<dbReference type="Gene3D" id="3.40.50.1110">
    <property type="entry name" value="SGNH hydrolase"/>
    <property type="match status" value="1"/>
</dbReference>
<dbReference type="Pfam" id="PF00657">
    <property type="entry name" value="Lipase_GDSL"/>
    <property type="match status" value="1"/>
</dbReference>
<dbReference type="InterPro" id="IPR036514">
    <property type="entry name" value="SGNH_hydro_sf"/>
</dbReference>
<dbReference type="AlphaFoldDB" id="A0A7N0VKE6"/>
<dbReference type="Gramene" id="Kaladp1222s0062.1.v1.1">
    <property type="protein sequence ID" value="Kaladp1222s0062.1.v1.1"/>
    <property type="gene ID" value="Kaladp1222s0062.v1.1"/>
</dbReference>
<keyword evidence="4" id="KW-0325">Glycoprotein</keyword>
<reference evidence="6" key="1">
    <citation type="submission" date="2021-01" db="UniProtKB">
        <authorList>
            <consortium name="EnsemblPlants"/>
        </authorList>
    </citation>
    <scope>IDENTIFICATION</scope>
</reference>
<feature type="signal peptide" evidence="5">
    <location>
        <begin position="1"/>
        <end position="20"/>
    </location>
</feature>
<comment type="similarity">
    <text evidence="1">Belongs to the 'GDSL' lipolytic enzyme family.</text>
</comment>
<dbReference type="InterPro" id="IPR035669">
    <property type="entry name" value="SGNH_plant_lipase-like"/>
</dbReference>
<proteinExistence type="inferred from homology"/>
<evidence type="ECO:0000313" key="7">
    <source>
        <dbReference type="Proteomes" id="UP000594263"/>
    </source>
</evidence>
<organism evidence="6 7">
    <name type="scientific">Kalanchoe fedtschenkoi</name>
    <name type="common">Lavender scallops</name>
    <name type="synonym">South American air plant</name>
    <dbReference type="NCBI Taxonomy" id="63787"/>
    <lineage>
        <taxon>Eukaryota</taxon>
        <taxon>Viridiplantae</taxon>
        <taxon>Streptophyta</taxon>
        <taxon>Embryophyta</taxon>
        <taxon>Tracheophyta</taxon>
        <taxon>Spermatophyta</taxon>
        <taxon>Magnoliopsida</taxon>
        <taxon>eudicotyledons</taxon>
        <taxon>Gunneridae</taxon>
        <taxon>Pentapetalae</taxon>
        <taxon>Saxifragales</taxon>
        <taxon>Crassulaceae</taxon>
        <taxon>Kalanchoe</taxon>
    </lineage>
</organism>
<dbReference type="InterPro" id="IPR001087">
    <property type="entry name" value="GDSL"/>
</dbReference>
<name>A0A7N0VKE6_KALFE</name>
<sequence>MKSARCLVAWCIAMLAVVQAASRHDDDDDRPCGFPAIYNFGDSNSDTGATSAAFFPRAWPSGETFFHEPAGRTCDGRLIIDFIAEKLKLPYLDAYLDSIATGFETGANFATGGSTIRQQNESFLFASPFSLDVQLAQFINFKARTSGRLKFFSTAIKFKKPISRKELPNPKDFAKALYTIDIGQNDLSAGFRKLSHQQLLAAILDILTVFALQIQNLYNLTGARTFWIHNTGPIGCLPSTLINLPSPPPSAITLDEYGCVKEQNDMAKEFNKQLMEKVAQLRTQLPLAAITYVDVHAAKMDLIANSSSHGFVDPRKICCGYFRNGSLIVGCGRQLLVNGIALFGGSCEDPASHISWDGVHYTEAANRWIADRIIDGSLSDPPVSITRACRLKMSI</sequence>
<dbReference type="PANTHER" id="PTHR22835:SF546">
    <property type="entry name" value="GDSL-LIKE LIPASE_ACYLHYDROLASE"/>
    <property type="match status" value="1"/>
</dbReference>
<keyword evidence="2 5" id="KW-0732">Signal</keyword>